<feature type="domain" description="SGNH hydrolase-type esterase" evidence="2">
    <location>
        <begin position="257"/>
        <end position="422"/>
    </location>
</feature>
<name>G5GP69_9FIRM</name>
<accession>G5GP69</accession>
<feature type="signal peptide" evidence="1">
    <location>
        <begin position="1"/>
        <end position="27"/>
    </location>
</feature>
<dbReference type="Proteomes" id="UP000004129">
    <property type="component" value="Unassembled WGS sequence"/>
</dbReference>
<proteinExistence type="predicted"/>
<dbReference type="GO" id="GO:0004622">
    <property type="term" value="F:phosphatidylcholine lysophospholipase activity"/>
    <property type="evidence" value="ECO:0007669"/>
    <property type="project" value="TreeGrafter"/>
</dbReference>
<evidence type="ECO:0000313" key="4">
    <source>
        <dbReference type="Proteomes" id="UP000004129"/>
    </source>
</evidence>
<sequence length="472" mass="51937">MQVGMLRRSIGGLLAVCMILSAVPAGAAEKAAPRHASQKNTGGAERAMKEITAQAERVHPAQAQQEEQLSSVLLHWQPVPVAVRYAVRVLRADAHGQMKTLDTMNRVYTTGLHVPLASYGSTDDLYWTVQPLDYDGAPIAAESAPRPIVGETADPAAPVLTAQFGEMPYAPLYPVYAWIPLSGQQHHEVEVYRRAGGRDIYLHTLQAGEYDVYDDEAFTVPGEYFYRVRGTTGAGTPISEWSENGTFTVADRTPIAALGDSITHGGGAITVPPSYTLYDWESYCSVPVKNLGHSGDTTAAMLARFERDVLPFSPRVLIIMGGVNDYRVGIYGAETVRNLAALREKCRAHGITPIFLTVTPIRPAMMTARMTIQTPPSDWWAHRDYINNWVMQQEYSLDVSSVLADADGELEAGYTTDGLHPDLMGKKYIGQTIDTYLRTHFAYVAQQAERHVRILREDKGIADKMKSALPKE</sequence>
<protein>
    <recommendedName>
        <fullName evidence="2">SGNH hydrolase-type esterase domain-containing protein</fullName>
    </recommendedName>
</protein>
<evidence type="ECO:0000313" key="3">
    <source>
        <dbReference type="EMBL" id="EHG21118.1"/>
    </source>
</evidence>
<dbReference type="eggNOG" id="COG2755">
    <property type="taxonomic scope" value="Bacteria"/>
</dbReference>
<evidence type="ECO:0000256" key="1">
    <source>
        <dbReference type="SAM" id="SignalP"/>
    </source>
</evidence>
<dbReference type="PATRIC" id="fig|679201.3.peg.1063"/>
<dbReference type="InterPro" id="IPR013783">
    <property type="entry name" value="Ig-like_fold"/>
</dbReference>
<dbReference type="Pfam" id="PF13472">
    <property type="entry name" value="Lipase_GDSL_2"/>
    <property type="match status" value="1"/>
</dbReference>
<dbReference type="InterPro" id="IPR013830">
    <property type="entry name" value="SGNH_hydro"/>
</dbReference>
<dbReference type="InterPro" id="IPR051532">
    <property type="entry name" value="Ester_Hydrolysis_Enzymes"/>
</dbReference>
<dbReference type="PANTHER" id="PTHR30383">
    <property type="entry name" value="THIOESTERASE 1/PROTEASE 1/LYSOPHOSPHOLIPASE L1"/>
    <property type="match status" value="1"/>
</dbReference>
<dbReference type="HOGENOM" id="CLU_037745_1_0_9"/>
<keyword evidence="4" id="KW-1185">Reference proteome</keyword>
<evidence type="ECO:0000259" key="2">
    <source>
        <dbReference type="Pfam" id="PF13472"/>
    </source>
</evidence>
<dbReference type="PANTHER" id="PTHR30383:SF5">
    <property type="entry name" value="SGNH HYDROLASE-TYPE ESTERASE DOMAIN-CONTAINING PROTEIN"/>
    <property type="match status" value="1"/>
</dbReference>
<dbReference type="RefSeq" id="WP_006692499.1">
    <property type="nucleotide sequence ID" value="NZ_JH376798.1"/>
</dbReference>
<dbReference type="SUPFAM" id="SSF52266">
    <property type="entry name" value="SGNH hydrolase"/>
    <property type="match status" value="1"/>
</dbReference>
<dbReference type="InterPro" id="IPR036514">
    <property type="entry name" value="SGNH_hydro_sf"/>
</dbReference>
<gene>
    <name evidence="3" type="ORF">HMPREF9334_01050</name>
</gene>
<keyword evidence="1" id="KW-0732">Signal</keyword>
<comment type="caution">
    <text evidence="3">The sequence shown here is derived from an EMBL/GenBank/DDBJ whole genome shotgun (WGS) entry which is preliminary data.</text>
</comment>
<dbReference type="STRING" id="679201.HMPREF9334_01050"/>
<dbReference type="AlphaFoldDB" id="G5GP69"/>
<dbReference type="Gene3D" id="3.40.50.1110">
    <property type="entry name" value="SGNH hydrolase"/>
    <property type="match status" value="1"/>
</dbReference>
<dbReference type="Gene3D" id="2.60.40.10">
    <property type="entry name" value="Immunoglobulins"/>
    <property type="match status" value="1"/>
</dbReference>
<organism evidence="3 4">
    <name type="scientific">Selenomonas infelix ATCC 43532</name>
    <dbReference type="NCBI Taxonomy" id="679201"/>
    <lineage>
        <taxon>Bacteria</taxon>
        <taxon>Bacillati</taxon>
        <taxon>Bacillota</taxon>
        <taxon>Negativicutes</taxon>
        <taxon>Selenomonadales</taxon>
        <taxon>Selenomonadaceae</taxon>
        <taxon>Selenomonas</taxon>
    </lineage>
</organism>
<dbReference type="EMBL" id="ACZM01000010">
    <property type="protein sequence ID" value="EHG21118.1"/>
    <property type="molecule type" value="Genomic_DNA"/>
</dbReference>
<dbReference type="OrthoDB" id="1625474at2"/>
<feature type="chain" id="PRO_5003477443" description="SGNH hydrolase-type esterase domain-containing protein" evidence="1">
    <location>
        <begin position="28"/>
        <end position="472"/>
    </location>
</feature>
<reference evidence="3 4" key="1">
    <citation type="submission" date="2011-08" db="EMBL/GenBank/DDBJ databases">
        <title>The Genome Sequence of Selenomonas infelix ATCC 43532.</title>
        <authorList>
            <consortium name="The Broad Institute Genome Sequencing Platform"/>
            <person name="Earl A."/>
            <person name="Ward D."/>
            <person name="Feldgarden M."/>
            <person name="Gevers D."/>
            <person name="Izard J."/>
            <person name="Blanton J.M."/>
            <person name="Baranova O.V."/>
            <person name="Dewhirst F.E."/>
            <person name="Young S.K."/>
            <person name="Zeng Q."/>
            <person name="Gargeya S."/>
            <person name="Fitzgerald M."/>
            <person name="Haas B."/>
            <person name="Abouelleil A."/>
            <person name="Alvarado L."/>
            <person name="Arachchi H.M."/>
            <person name="Berlin A."/>
            <person name="Brown A."/>
            <person name="Chapman S.B."/>
            <person name="Chen Z."/>
            <person name="Dunbar C."/>
            <person name="Freedman E."/>
            <person name="Gearin G."/>
            <person name="Gellesch M."/>
            <person name="Goldberg J."/>
            <person name="Griggs A."/>
            <person name="Gujja S."/>
            <person name="Heiman D."/>
            <person name="Howarth C."/>
            <person name="Larson L."/>
            <person name="Lui A."/>
            <person name="MacDonald P.J.P."/>
            <person name="Montmayeur A."/>
            <person name="Murphy C."/>
            <person name="Neiman D."/>
            <person name="Pearson M."/>
            <person name="Priest M."/>
            <person name="Roberts A."/>
            <person name="Saif S."/>
            <person name="Shea T."/>
            <person name="Shenoy N."/>
            <person name="Sisk P."/>
            <person name="Stolte C."/>
            <person name="Sykes S."/>
            <person name="Wortman J."/>
            <person name="Nusbaum C."/>
            <person name="Birren B."/>
        </authorList>
    </citation>
    <scope>NUCLEOTIDE SEQUENCE [LARGE SCALE GENOMIC DNA]</scope>
    <source>
        <strain evidence="3 4">ATCC 43532</strain>
    </source>
</reference>